<dbReference type="GO" id="GO:0048038">
    <property type="term" value="F:quinone binding"/>
    <property type="evidence" value="ECO:0007669"/>
    <property type="project" value="UniProtKB-KW"/>
</dbReference>
<evidence type="ECO:0000256" key="2">
    <source>
        <dbReference type="ARBA" id="ARBA00022448"/>
    </source>
</evidence>
<dbReference type="Proteomes" id="UP000544222">
    <property type="component" value="Unassembled WGS sequence"/>
</dbReference>
<keyword evidence="3 4" id="KW-1278">Translocase</keyword>
<comment type="function">
    <text evidence="3">NDH-1 shuttles electrons from NADH, via FMN and iron-sulfur (Fe-S) centers, to quinones in the respiratory chain. The immediate electron acceptor for the enzyme in this species is believed to be a menaquinone. Couples the redox reaction to proton translocation (for every two electrons transferred, four hydrogen ions are translocated across the cytoplasmic membrane), and thus conserves the redox energy in a proton gradient.</text>
</comment>
<dbReference type="SUPFAM" id="SSF143243">
    <property type="entry name" value="Nqo5-like"/>
    <property type="match status" value="1"/>
</dbReference>
<evidence type="ECO:0000313" key="8">
    <source>
        <dbReference type="Proteomes" id="UP000544222"/>
    </source>
</evidence>
<dbReference type="GO" id="GO:0005886">
    <property type="term" value="C:plasma membrane"/>
    <property type="evidence" value="ECO:0007669"/>
    <property type="project" value="UniProtKB-SubCell"/>
</dbReference>
<dbReference type="NCBIfam" id="TIGR01961">
    <property type="entry name" value="NuoC_fam"/>
    <property type="match status" value="1"/>
</dbReference>
<protein>
    <recommendedName>
        <fullName evidence="3">NADH-quinone oxidoreductase subunit C</fullName>
        <ecNumber evidence="3">7.1.1.-</ecNumber>
    </recommendedName>
    <alternativeName>
        <fullName evidence="3">NADH dehydrogenase I subunit C</fullName>
    </alternativeName>
    <alternativeName>
        <fullName evidence="3">NDH-1 subunit C</fullName>
    </alternativeName>
</protein>
<comment type="subcellular location">
    <subcellularLocation>
        <location evidence="3">Cell membrane</location>
        <topology evidence="3">Peripheral membrane protein</topology>
        <orientation evidence="3">Cytoplasmic side</orientation>
    </subcellularLocation>
</comment>
<dbReference type="AlphaFoldDB" id="A0A7W5DNY1"/>
<dbReference type="RefSeq" id="WP_183412218.1">
    <property type="nucleotide sequence ID" value="NZ_JACHYB010000001.1"/>
</dbReference>
<evidence type="ECO:0000259" key="6">
    <source>
        <dbReference type="Pfam" id="PF00329"/>
    </source>
</evidence>
<reference evidence="7 8" key="1">
    <citation type="submission" date="2020-08" db="EMBL/GenBank/DDBJ databases">
        <title>Genomic Encyclopedia of Type Strains, Phase IV (KMG-IV): sequencing the most valuable type-strain genomes for metagenomic binning, comparative biology and taxonomic classification.</title>
        <authorList>
            <person name="Goeker M."/>
        </authorList>
    </citation>
    <scope>NUCLEOTIDE SEQUENCE [LARGE SCALE GENOMIC DNA]</scope>
    <source>
        <strain evidence="7 8">DSM 27471</strain>
    </source>
</reference>
<keyword evidence="3 4" id="KW-0520">NAD</keyword>
<dbReference type="Pfam" id="PF00329">
    <property type="entry name" value="Complex1_30kDa"/>
    <property type="match status" value="1"/>
</dbReference>
<dbReference type="InterPro" id="IPR010218">
    <property type="entry name" value="NADH_DH_suC"/>
</dbReference>
<evidence type="ECO:0000313" key="7">
    <source>
        <dbReference type="EMBL" id="MBB3186307.1"/>
    </source>
</evidence>
<dbReference type="EC" id="7.1.1.-" evidence="3"/>
<dbReference type="InterPro" id="IPR001268">
    <property type="entry name" value="NADH_UbQ_OxRdtase_30kDa_su"/>
</dbReference>
<dbReference type="GO" id="GO:0050136">
    <property type="term" value="F:NADH dehydrogenase (quinone) (non-electrogenic) activity"/>
    <property type="evidence" value="ECO:0007669"/>
    <property type="project" value="UniProtKB-UniRule"/>
</dbReference>
<comment type="subunit">
    <text evidence="3">NDH-1 is composed of 14 different subunits. Subunits NuoB, C, D, E, F, and G constitute the peripheral sector of the complex.</text>
</comment>
<keyword evidence="3" id="KW-0472">Membrane</keyword>
<keyword evidence="3 5" id="KW-0874">Quinone</keyword>
<evidence type="ECO:0000256" key="1">
    <source>
        <dbReference type="ARBA" id="ARBA00007569"/>
    </source>
</evidence>
<dbReference type="Gene3D" id="3.30.460.80">
    <property type="entry name" value="NADH:ubiquinone oxidoreductase, 30kDa subunit"/>
    <property type="match status" value="1"/>
</dbReference>
<keyword evidence="3" id="KW-1003">Cell membrane</keyword>
<evidence type="ECO:0000256" key="4">
    <source>
        <dbReference type="RuleBase" id="RU003456"/>
    </source>
</evidence>
<dbReference type="EMBL" id="JACHYB010000001">
    <property type="protein sequence ID" value="MBB3186307.1"/>
    <property type="molecule type" value="Genomic_DNA"/>
</dbReference>
<organism evidence="7 8">
    <name type="scientific">Microbacter margulisiae</name>
    <dbReference type="NCBI Taxonomy" id="1350067"/>
    <lineage>
        <taxon>Bacteria</taxon>
        <taxon>Pseudomonadati</taxon>
        <taxon>Bacteroidota</taxon>
        <taxon>Bacteroidia</taxon>
        <taxon>Bacteroidales</taxon>
        <taxon>Porphyromonadaceae</taxon>
        <taxon>Microbacter</taxon>
    </lineage>
</organism>
<comment type="catalytic activity">
    <reaction evidence="3 5">
        <text>a quinone + NADH + 5 H(+)(in) = a quinol + NAD(+) + 4 H(+)(out)</text>
        <dbReference type="Rhea" id="RHEA:57888"/>
        <dbReference type="ChEBI" id="CHEBI:15378"/>
        <dbReference type="ChEBI" id="CHEBI:24646"/>
        <dbReference type="ChEBI" id="CHEBI:57540"/>
        <dbReference type="ChEBI" id="CHEBI:57945"/>
        <dbReference type="ChEBI" id="CHEBI:132124"/>
    </reaction>
</comment>
<keyword evidence="2 3" id="KW-0813">Transport</keyword>
<dbReference type="PROSITE" id="PS00542">
    <property type="entry name" value="COMPLEX1_30K"/>
    <property type="match status" value="1"/>
</dbReference>
<accession>A0A7W5DNY1</accession>
<comment type="similarity">
    <text evidence="1 3 4">Belongs to the complex I 30 kDa subunit family.</text>
</comment>
<evidence type="ECO:0000256" key="5">
    <source>
        <dbReference type="RuleBase" id="RU003582"/>
    </source>
</evidence>
<dbReference type="InterPro" id="IPR020396">
    <property type="entry name" value="NADH_UbQ_OxRdtase_CS"/>
</dbReference>
<dbReference type="GO" id="GO:0008137">
    <property type="term" value="F:NADH dehydrogenase (ubiquinone) activity"/>
    <property type="evidence" value="ECO:0007669"/>
    <property type="project" value="InterPro"/>
</dbReference>
<sequence length="162" mass="19010">MNIDTIFSELKQHFNDYILATDSTPDIPTVTIVAEAITEILQYLKDQQGFTVLTDLCGIHYPNQEKELGVIYHLNNLSEKQRIRIKAFVTKESPQISSIVSLYLAANWMERETYDFYGIQFVGHPNLKRILNVEFMDYFPMRKEYPLEDATRTDKDDRFFGR</sequence>
<dbReference type="HAMAP" id="MF_01357">
    <property type="entry name" value="NDH1_NuoC"/>
    <property type="match status" value="1"/>
</dbReference>
<gene>
    <name evidence="3" type="primary">nuoC</name>
    <name evidence="7" type="ORF">FHX64_000470</name>
</gene>
<evidence type="ECO:0000256" key="3">
    <source>
        <dbReference type="HAMAP-Rule" id="MF_01357"/>
    </source>
</evidence>
<dbReference type="PANTHER" id="PTHR10884">
    <property type="entry name" value="NADH DEHYDROGENASE UBIQUINONE IRON-SULFUR PROTEIN 3"/>
    <property type="match status" value="1"/>
</dbReference>
<proteinExistence type="inferred from homology"/>
<comment type="caution">
    <text evidence="7">The sequence shown here is derived from an EMBL/GenBank/DDBJ whole genome shotgun (WGS) entry which is preliminary data.</text>
</comment>
<dbReference type="InterPro" id="IPR037232">
    <property type="entry name" value="NADH_quin_OxRdtase_su_C/D-like"/>
</dbReference>
<keyword evidence="8" id="KW-1185">Reference proteome</keyword>
<name>A0A7W5DNY1_9PORP</name>
<dbReference type="PANTHER" id="PTHR10884:SF14">
    <property type="entry name" value="NADH DEHYDROGENASE [UBIQUINONE] IRON-SULFUR PROTEIN 3, MITOCHONDRIAL"/>
    <property type="match status" value="1"/>
</dbReference>
<feature type="domain" description="NADH:ubiquinone oxidoreductase 30kDa subunit" evidence="6">
    <location>
        <begin position="30"/>
        <end position="149"/>
    </location>
</feature>